<feature type="compositionally biased region" description="Low complexity" evidence="1">
    <location>
        <begin position="97"/>
        <end position="106"/>
    </location>
</feature>
<dbReference type="AlphaFoldDB" id="A0AAP0IBA5"/>
<dbReference type="InterPro" id="IPR044204">
    <property type="entry name" value="IWS1/2"/>
</dbReference>
<dbReference type="PANTHER" id="PTHR47350:SF2">
    <property type="entry name" value="PROTEIN IWS1 HOMOLOG"/>
    <property type="match status" value="1"/>
</dbReference>
<evidence type="ECO:0000313" key="3">
    <source>
        <dbReference type="Proteomes" id="UP001419268"/>
    </source>
</evidence>
<dbReference type="GO" id="GO:0009742">
    <property type="term" value="P:brassinosteroid mediated signaling pathway"/>
    <property type="evidence" value="ECO:0007669"/>
    <property type="project" value="InterPro"/>
</dbReference>
<organism evidence="2 3">
    <name type="scientific">Stephania cephalantha</name>
    <dbReference type="NCBI Taxonomy" id="152367"/>
    <lineage>
        <taxon>Eukaryota</taxon>
        <taxon>Viridiplantae</taxon>
        <taxon>Streptophyta</taxon>
        <taxon>Embryophyta</taxon>
        <taxon>Tracheophyta</taxon>
        <taxon>Spermatophyta</taxon>
        <taxon>Magnoliopsida</taxon>
        <taxon>Ranunculales</taxon>
        <taxon>Menispermaceae</taxon>
        <taxon>Menispermoideae</taxon>
        <taxon>Cissampelideae</taxon>
        <taxon>Stephania</taxon>
    </lineage>
</organism>
<dbReference type="GO" id="GO:0032784">
    <property type="term" value="P:regulation of DNA-templated transcription elongation"/>
    <property type="evidence" value="ECO:0007669"/>
    <property type="project" value="InterPro"/>
</dbReference>
<proteinExistence type="predicted"/>
<evidence type="ECO:0000313" key="2">
    <source>
        <dbReference type="EMBL" id="KAK9112251.1"/>
    </source>
</evidence>
<sequence length="154" mass="17186">MTCADLQVIVSGGGYRLSSEESGRGSRRLVREEEREEEESGFRPSALRGGDGSIMPVAGVQPKTAIVAEKWKGSKEDGFRKKEKKLKGDKKFDKGGKMSSKGGSLSAIYPCRDREMKEFRDTVAGGFEDDQEGVRTMDDDNFIDDAEWIPDRRR</sequence>
<comment type="caution">
    <text evidence="2">The sequence shown here is derived from an EMBL/GenBank/DDBJ whole genome shotgun (WGS) entry which is preliminary data.</text>
</comment>
<evidence type="ECO:0000256" key="1">
    <source>
        <dbReference type="SAM" id="MobiDB-lite"/>
    </source>
</evidence>
<dbReference type="Proteomes" id="UP001419268">
    <property type="component" value="Unassembled WGS sequence"/>
</dbReference>
<name>A0AAP0IBA5_9MAGN</name>
<feature type="compositionally biased region" description="Basic and acidic residues" evidence="1">
    <location>
        <begin position="18"/>
        <end position="33"/>
    </location>
</feature>
<reference evidence="2 3" key="1">
    <citation type="submission" date="2024-01" db="EMBL/GenBank/DDBJ databases">
        <title>Genome assemblies of Stephania.</title>
        <authorList>
            <person name="Yang L."/>
        </authorList>
    </citation>
    <scope>NUCLEOTIDE SEQUENCE [LARGE SCALE GENOMIC DNA]</scope>
    <source>
        <strain evidence="2">JXDWG</strain>
        <tissue evidence="2">Leaf</tissue>
    </source>
</reference>
<dbReference type="PANTHER" id="PTHR47350">
    <property type="entry name" value="PROTEIN IWS1 HOMOLOG 1"/>
    <property type="match status" value="1"/>
</dbReference>
<feature type="region of interest" description="Disordered" evidence="1">
    <location>
        <begin position="15"/>
        <end position="61"/>
    </location>
</feature>
<feature type="region of interest" description="Disordered" evidence="1">
    <location>
        <begin position="124"/>
        <end position="154"/>
    </location>
</feature>
<dbReference type="EMBL" id="JBBNAG010000008">
    <property type="protein sequence ID" value="KAK9112251.1"/>
    <property type="molecule type" value="Genomic_DNA"/>
</dbReference>
<protein>
    <submittedName>
        <fullName evidence="2">Uncharacterized protein</fullName>
    </submittedName>
</protein>
<feature type="region of interest" description="Disordered" evidence="1">
    <location>
        <begin position="78"/>
        <end position="107"/>
    </location>
</feature>
<accession>A0AAP0IBA5</accession>
<feature type="compositionally biased region" description="Acidic residues" evidence="1">
    <location>
        <begin position="139"/>
        <end position="148"/>
    </location>
</feature>
<keyword evidence="3" id="KW-1185">Reference proteome</keyword>
<gene>
    <name evidence="2" type="ORF">Scep_019770</name>
</gene>